<dbReference type="Proteomes" id="UP000601435">
    <property type="component" value="Unassembled WGS sequence"/>
</dbReference>
<accession>A0A812P110</accession>
<evidence type="ECO:0000256" key="2">
    <source>
        <dbReference type="ARBA" id="ARBA00023043"/>
    </source>
</evidence>
<feature type="repeat" description="ANK" evidence="3">
    <location>
        <begin position="565"/>
        <end position="592"/>
    </location>
</feature>
<dbReference type="AlphaFoldDB" id="A0A812P110"/>
<sequence length="735" mass="80545">MNPNKSQAQAPEAQPGPNPKHGTPRGLVCSPLHGAALRGDATVLEALLAAGGDLFAEAEASAVDGEGETLAHTLMGLHALHVLVAKDIYSEEVYRLLMRRGLRLSSCCLQRRGGEIPGLLLPRLLGNQHATEERLDVLLREEVQLIIRSAGLAHELNEFLEVVSALRRDHDVAYRCASDIDFPIAEPDPESSQSSGRNEEPPTALLFAAQAGRCEAVRLLLYAGADATRSMRRVLAMDDRRMMVLQAQAVQLAVLRSDLVMVEQLLFFDISPDLTCSAKVFDSGGDADQEPLEEWTGLSLLHLVVLSRSFDLVEPLQQMGCRLEAMAQQRLPDGTTTQVTPLHLAVLMEDAKGCTRCIDCGAEVTDTIREAALQRRPLREMFGGSSPIGLQDWVEAILQGAEALQALLEQRTDLNKAFAWPTSGEEAKELLEGKPLSSPATTERLVEAFCGGRTAFEGIRPVHLAVILDQMWALQALLKAGAKLEGFVTEVLLDPMENPKLCGLEMDLALLCVRCASLEMLRDLRDEGLLPDVNYAAALTPDITPPFFPWKVEERTLTDPLWAWEGLAPLHLALLLGRSDVALLLVRLGANLLQPVDHVAIEAPWHYSVTDNCFRGLTPLHLCSLLDQKATASALLGEASGDVLFVFPGEKRAPQYKEMLGAVCRHVWATLDSKKGSDEEEPWLWRDVTPLHLALLYKSYVTAEALIEASTPDTLDILCSCKEPQCQQFRSALHL</sequence>
<evidence type="ECO:0000313" key="5">
    <source>
        <dbReference type="EMBL" id="CAE7340569.1"/>
    </source>
</evidence>
<dbReference type="SUPFAM" id="SSF48403">
    <property type="entry name" value="Ankyrin repeat"/>
    <property type="match status" value="2"/>
</dbReference>
<dbReference type="PANTHER" id="PTHR24198">
    <property type="entry name" value="ANKYRIN REPEAT AND PROTEIN KINASE DOMAIN-CONTAINING PROTEIN"/>
    <property type="match status" value="1"/>
</dbReference>
<protein>
    <submittedName>
        <fullName evidence="5">Uncharacterized protein</fullName>
    </submittedName>
</protein>
<keyword evidence="1" id="KW-0677">Repeat</keyword>
<evidence type="ECO:0000256" key="1">
    <source>
        <dbReference type="ARBA" id="ARBA00022737"/>
    </source>
</evidence>
<comment type="caution">
    <text evidence="5">The sequence shown here is derived from an EMBL/GenBank/DDBJ whole genome shotgun (WGS) entry which is preliminary data.</text>
</comment>
<keyword evidence="2 3" id="KW-0040">ANK repeat</keyword>
<proteinExistence type="predicted"/>
<feature type="repeat" description="ANK" evidence="3">
    <location>
        <begin position="30"/>
        <end position="59"/>
    </location>
</feature>
<evidence type="ECO:0000256" key="4">
    <source>
        <dbReference type="SAM" id="MobiDB-lite"/>
    </source>
</evidence>
<dbReference type="InterPro" id="IPR002110">
    <property type="entry name" value="Ankyrin_rpt"/>
</dbReference>
<reference evidence="5" key="1">
    <citation type="submission" date="2021-02" db="EMBL/GenBank/DDBJ databases">
        <authorList>
            <person name="Dougan E. K."/>
            <person name="Rhodes N."/>
            <person name="Thang M."/>
            <person name="Chan C."/>
        </authorList>
    </citation>
    <scope>NUCLEOTIDE SEQUENCE</scope>
</reference>
<feature type="repeat" description="ANK" evidence="3">
    <location>
        <begin position="200"/>
        <end position="232"/>
    </location>
</feature>
<feature type="region of interest" description="Disordered" evidence="4">
    <location>
        <begin position="1"/>
        <end position="27"/>
    </location>
</feature>
<dbReference type="SMART" id="SM00248">
    <property type="entry name" value="ANK"/>
    <property type="match status" value="10"/>
</dbReference>
<name>A0A812P110_9DINO</name>
<dbReference type="InterPro" id="IPR036770">
    <property type="entry name" value="Ankyrin_rpt-contain_sf"/>
</dbReference>
<dbReference type="EMBL" id="CAJNJA010014352">
    <property type="protein sequence ID" value="CAE7340569.1"/>
    <property type="molecule type" value="Genomic_DNA"/>
</dbReference>
<dbReference type="Gene3D" id="1.25.40.20">
    <property type="entry name" value="Ankyrin repeat-containing domain"/>
    <property type="match status" value="3"/>
</dbReference>
<dbReference type="PROSITE" id="PS50297">
    <property type="entry name" value="ANK_REP_REGION"/>
    <property type="match status" value="2"/>
</dbReference>
<gene>
    <name evidence="5" type="ORF">SNEC2469_LOCUS8762</name>
</gene>
<evidence type="ECO:0000313" key="6">
    <source>
        <dbReference type="Proteomes" id="UP000601435"/>
    </source>
</evidence>
<evidence type="ECO:0000256" key="3">
    <source>
        <dbReference type="PROSITE-ProRule" id="PRU00023"/>
    </source>
</evidence>
<dbReference type="OrthoDB" id="435338at2759"/>
<dbReference type="PROSITE" id="PS50088">
    <property type="entry name" value="ANK_REPEAT"/>
    <property type="match status" value="3"/>
</dbReference>
<dbReference type="PANTHER" id="PTHR24198:SF194">
    <property type="entry name" value="INVERSIN-A"/>
    <property type="match status" value="1"/>
</dbReference>
<keyword evidence="6" id="KW-1185">Reference proteome</keyword>
<organism evidence="5 6">
    <name type="scientific">Symbiodinium necroappetens</name>
    <dbReference type="NCBI Taxonomy" id="1628268"/>
    <lineage>
        <taxon>Eukaryota</taxon>
        <taxon>Sar</taxon>
        <taxon>Alveolata</taxon>
        <taxon>Dinophyceae</taxon>
        <taxon>Suessiales</taxon>
        <taxon>Symbiodiniaceae</taxon>
        <taxon>Symbiodinium</taxon>
    </lineage>
</organism>